<dbReference type="PANTHER" id="PTHR43877">
    <property type="entry name" value="AMINOALKYLPHOSPHONATE N-ACETYLTRANSFERASE-RELATED-RELATED"/>
    <property type="match status" value="1"/>
</dbReference>
<protein>
    <submittedName>
        <fullName evidence="4">GNAT family N-acetyltransferase</fullName>
    </submittedName>
</protein>
<dbReference type="SUPFAM" id="SSF55729">
    <property type="entry name" value="Acyl-CoA N-acyltransferases (Nat)"/>
    <property type="match status" value="1"/>
</dbReference>
<reference evidence="4 5" key="1">
    <citation type="journal article" date="2019" name="Int. J. Syst. Evol. Microbiol.">
        <title>Rufibacter sediminis sp. nov., isolated from freshwater lake sediment.</title>
        <authorList>
            <person name="Qu J.H."/>
            <person name="Zhang L.J."/>
            <person name="Fu Y.H."/>
            <person name="Li H.F."/>
        </authorList>
    </citation>
    <scope>NUCLEOTIDE SEQUENCE [LARGE SCALE GENOMIC DNA]</scope>
    <source>
        <strain evidence="4 5">H-1</strain>
    </source>
</reference>
<evidence type="ECO:0000313" key="5">
    <source>
        <dbReference type="Proteomes" id="UP000659698"/>
    </source>
</evidence>
<comment type="caution">
    <text evidence="4">The sequence shown here is derived from an EMBL/GenBank/DDBJ whole genome shotgun (WGS) entry which is preliminary data.</text>
</comment>
<dbReference type="InterPro" id="IPR000182">
    <property type="entry name" value="GNAT_dom"/>
</dbReference>
<evidence type="ECO:0000256" key="2">
    <source>
        <dbReference type="ARBA" id="ARBA00023315"/>
    </source>
</evidence>
<dbReference type="EMBL" id="JACOAF010000030">
    <property type="protein sequence ID" value="MBC3540738.1"/>
    <property type="molecule type" value="Genomic_DNA"/>
</dbReference>
<evidence type="ECO:0000313" key="4">
    <source>
        <dbReference type="EMBL" id="MBC3540738.1"/>
    </source>
</evidence>
<name>A0ABR6VU47_9BACT</name>
<proteinExistence type="predicted"/>
<organism evidence="4 5">
    <name type="scientific">Rufibacter sediminis</name>
    <dbReference type="NCBI Taxonomy" id="2762756"/>
    <lineage>
        <taxon>Bacteria</taxon>
        <taxon>Pseudomonadati</taxon>
        <taxon>Bacteroidota</taxon>
        <taxon>Cytophagia</taxon>
        <taxon>Cytophagales</taxon>
        <taxon>Hymenobacteraceae</taxon>
        <taxon>Rufibacter</taxon>
    </lineage>
</organism>
<sequence>MTQEVVIREYTPQDKPAVLELLRLNTPAYFSPEEEKDLIHYLEHERELYFVVEHDGTLAGCGGINFSGDPTTGKISWDIIHPAYQGKGLGRSLLQHRINLLKNRKQVRTISVRTSQLVYQFYERMGFELLEMVPDYWAPGFDLYRMEYTR</sequence>
<gene>
    <name evidence="4" type="ORF">H7U12_13675</name>
</gene>
<dbReference type="Pfam" id="PF00583">
    <property type="entry name" value="Acetyltransf_1"/>
    <property type="match status" value="1"/>
</dbReference>
<dbReference type="PROSITE" id="PS51186">
    <property type="entry name" value="GNAT"/>
    <property type="match status" value="1"/>
</dbReference>
<dbReference type="CDD" id="cd04301">
    <property type="entry name" value="NAT_SF"/>
    <property type="match status" value="1"/>
</dbReference>
<dbReference type="Proteomes" id="UP000659698">
    <property type="component" value="Unassembled WGS sequence"/>
</dbReference>
<dbReference type="InterPro" id="IPR016181">
    <property type="entry name" value="Acyl_CoA_acyltransferase"/>
</dbReference>
<keyword evidence="5" id="KW-1185">Reference proteome</keyword>
<keyword evidence="1" id="KW-0808">Transferase</keyword>
<evidence type="ECO:0000259" key="3">
    <source>
        <dbReference type="PROSITE" id="PS51186"/>
    </source>
</evidence>
<dbReference type="Gene3D" id="3.40.630.30">
    <property type="match status" value="1"/>
</dbReference>
<accession>A0ABR6VU47</accession>
<keyword evidence="2" id="KW-0012">Acyltransferase</keyword>
<evidence type="ECO:0000256" key="1">
    <source>
        <dbReference type="ARBA" id="ARBA00022679"/>
    </source>
</evidence>
<feature type="domain" description="N-acetyltransferase" evidence="3">
    <location>
        <begin position="5"/>
        <end position="150"/>
    </location>
</feature>
<dbReference type="InterPro" id="IPR050832">
    <property type="entry name" value="Bact_Acetyltransf"/>
</dbReference>